<accession>A0A5M8QBC4</accession>
<dbReference type="Pfam" id="PF18962">
    <property type="entry name" value="Por_Secre_tail"/>
    <property type="match status" value="1"/>
</dbReference>
<gene>
    <name evidence="3" type="ORF">FOE74_17000</name>
</gene>
<dbReference type="OrthoDB" id="868831at2"/>
<protein>
    <submittedName>
        <fullName evidence="3">T9SS type A sorting domain-containing protein</fullName>
    </submittedName>
</protein>
<reference evidence="3 4" key="1">
    <citation type="submission" date="2019-07" db="EMBL/GenBank/DDBJ databases">
        <authorList>
            <person name="Qu J.-H."/>
        </authorList>
    </citation>
    <scope>NUCLEOTIDE SEQUENCE [LARGE SCALE GENOMIC DNA]</scope>
    <source>
        <strain evidence="3 4">MDT1-10-3</strain>
    </source>
</reference>
<name>A0A5M8QBC4_9BACT</name>
<evidence type="ECO:0000259" key="2">
    <source>
        <dbReference type="Pfam" id="PF19408"/>
    </source>
</evidence>
<evidence type="ECO:0000313" key="4">
    <source>
        <dbReference type="Proteomes" id="UP000323866"/>
    </source>
</evidence>
<dbReference type="Pfam" id="PF19408">
    <property type="entry name" value="PKD_6"/>
    <property type="match status" value="1"/>
</dbReference>
<feature type="domain" description="PKD-like" evidence="2">
    <location>
        <begin position="414"/>
        <end position="498"/>
    </location>
</feature>
<evidence type="ECO:0000313" key="3">
    <source>
        <dbReference type="EMBL" id="KAA6431812.1"/>
    </source>
</evidence>
<dbReference type="Proteomes" id="UP000323866">
    <property type="component" value="Unassembled WGS sequence"/>
</dbReference>
<organism evidence="3 4">
    <name type="scientific">Rufibacter glacialis</name>
    <dbReference type="NCBI Taxonomy" id="1259555"/>
    <lineage>
        <taxon>Bacteria</taxon>
        <taxon>Pseudomonadati</taxon>
        <taxon>Bacteroidota</taxon>
        <taxon>Cytophagia</taxon>
        <taxon>Cytophagales</taxon>
        <taxon>Hymenobacteraceae</taxon>
        <taxon>Rufibacter</taxon>
    </lineage>
</organism>
<proteinExistence type="predicted"/>
<reference evidence="3 4" key="2">
    <citation type="submission" date="2019-09" db="EMBL/GenBank/DDBJ databases">
        <title>A bacterium isolated from glacier soil.</title>
        <authorList>
            <person name="Liu Q."/>
        </authorList>
    </citation>
    <scope>NUCLEOTIDE SEQUENCE [LARGE SCALE GENOMIC DNA]</scope>
    <source>
        <strain evidence="3 4">MDT1-10-3</strain>
    </source>
</reference>
<dbReference type="AlphaFoldDB" id="A0A5M8QBC4"/>
<evidence type="ECO:0000259" key="1">
    <source>
        <dbReference type="Pfam" id="PF18962"/>
    </source>
</evidence>
<dbReference type="InterPro" id="IPR026444">
    <property type="entry name" value="Secre_tail"/>
</dbReference>
<dbReference type="EMBL" id="VKKZ01000023">
    <property type="protein sequence ID" value="KAA6431812.1"/>
    <property type="molecule type" value="Genomic_DNA"/>
</dbReference>
<dbReference type="InterPro" id="IPR045829">
    <property type="entry name" value="PKD_6"/>
</dbReference>
<dbReference type="Gene3D" id="2.60.40.10">
    <property type="entry name" value="Immunoglobulins"/>
    <property type="match status" value="1"/>
</dbReference>
<dbReference type="InterPro" id="IPR013783">
    <property type="entry name" value="Ig-like_fold"/>
</dbReference>
<sequence>MICTKKYNFLKNMITTLTPLQISRKGLKLSFWSNKVVVAILLFALITLAAQAQTTTITSVKNGNFESADTWNLRRIPANNEIIVINHTVALNHDFMLGETSRGEIRVAATGVFSTGMNGKLRIRGNGSQVENFGRVTLKNLGLGVNGSDSGFFINHNVAILTENPEMKVGAIRNSGTLTLNTSSTVTLEKVTITNAQNATLTFTRNLLLTSGAFVSNRGNLLLQGRDASALMINQGIVDNYGDIKVTGGLNISGAPIDKSNSNLRNYGTFSTSSVYLNVQTSLQNWGTFVCANNFISSQATVVNHANALLEQTNSGSVFENKNAGAVLTNNGSLKVKGDFTNTASAVLNGTGFISIEGYSKNTDRAIIQGSLTIYDPSAYRTTIMDEGFSNGATMASTVQAGTPTAAPECKNPVVAVTGPTQLCNVADEFYTFTVGQEAANTTYSYTLPEGFFIMEGEGTGTISVFVAVEEYLLNQPLTVMVTATNACGSTSAEMEVTVKDCNLGTALPVSLTSFTAAVTKGSRILLNWATASEKDNQAFLVERSADGKNFTAIGTVKGGGNSNVPLNYSFQDAQPLAGISYYRLKQVDFDGTTEYSKVVSVKNLNAGSTTATKVTAYPNPFQATLSLELNVQEAAEVKITLTNTAGQVVQQKTVHAAGTATYTLDNLQNAPAGIYFLRVYQGDEVTVHKLLKNN</sequence>
<comment type="caution">
    <text evidence="3">The sequence shown here is derived from an EMBL/GenBank/DDBJ whole genome shotgun (WGS) entry which is preliminary data.</text>
</comment>
<feature type="domain" description="Secretion system C-terminal sorting" evidence="1">
    <location>
        <begin position="618"/>
        <end position="691"/>
    </location>
</feature>
<dbReference type="NCBIfam" id="TIGR04183">
    <property type="entry name" value="Por_Secre_tail"/>
    <property type="match status" value="1"/>
</dbReference>